<keyword evidence="1" id="KW-0732">Signal</keyword>
<dbReference type="RefSeq" id="WP_317489225.1">
    <property type="nucleotide sequence ID" value="NZ_CP136051.1"/>
</dbReference>
<accession>A0ABZ0IRA2</accession>
<keyword evidence="3" id="KW-1185">Reference proteome</keyword>
<dbReference type="EMBL" id="CP136051">
    <property type="protein sequence ID" value="WOK06505.1"/>
    <property type="molecule type" value="Genomic_DNA"/>
</dbReference>
<dbReference type="Proteomes" id="UP001302349">
    <property type="component" value="Chromosome"/>
</dbReference>
<name>A0ABZ0IRA2_9BACT</name>
<feature type="signal peptide" evidence="1">
    <location>
        <begin position="1"/>
        <end position="21"/>
    </location>
</feature>
<organism evidence="2 3">
    <name type="scientific">Imperialibacter roseus</name>
    <dbReference type="NCBI Taxonomy" id="1324217"/>
    <lineage>
        <taxon>Bacteria</taxon>
        <taxon>Pseudomonadati</taxon>
        <taxon>Bacteroidota</taxon>
        <taxon>Cytophagia</taxon>
        <taxon>Cytophagales</taxon>
        <taxon>Flammeovirgaceae</taxon>
        <taxon>Imperialibacter</taxon>
    </lineage>
</organism>
<evidence type="ECO:0000256" key="1">
    <source>
        <dbReference type="SAM" id="SignalP"/>
    </source>
</evidence>
<sequence length="153" mass="17423">MKKFSWHLWLLIFVLGWSACAPDPSCSDIYLPYVTASFYTVNDAGVETVESVQLDSLWADDADTLLYADTTLSIYGLYVNPEAASTTYHFCLNDTCNSVTFAYDRKEYLISPDCGPRFRFQNLTTEFEGFYDSVIVNKPELTLLGEVNVKIYR</sequence>
<gene>
    <name evidence="2" type="ORF">RT717_25870</name>
</gene>
<reference evidence="2 3" key="1">
    <citation type="journal article" date="2023" name="Microbiol. Resour. Announc.">
        <title>Complete Genome Sequence of Imperialibacter roseus strain P4T.</title>
        <authorList>
            <person name="Tizabi D.R."/>
            <person name="Bachvaroff T."/>
            <person name="Hill R.T."/>
        </authorList>
    </citation>
    <scope>NUCLEOTIDE SEQUENCE [LARGE SCALE GENOMIC DNA]</scope>
    <source>
        <strain evidence="2 3">P4T</strain>
    </source>
</reference>
<dbReference type="PROSITE" id="PS51257">
    <property type="entry name" value="PROKAR_LIPOPROTEIN"/>
    <property type="match status" value="1"/>
</dbReference>
<feature type="chain" id="PRO_5046488251" evidence="1">
    <location>
        <begin position="22"/>
        <end position="153"/>
    </location>
</feature>
<evidence type="ECO:0000313" key="3">
    <source>
        <dbReference type="Proteomes" id="UP001302349"/>
    </source>
</evidence>
<dbReference type="Pfam" id="PF20050">
    <property type="entry name" value="DUF6452"/>
    <property type="match status" value="1"/>
</dbReference>
<protein>
    <submittedName>
        <fullName evidence="2">DUF6452 family protein</fullName>
    </submittedName>
</protein>
<evidence type="ECO:0000313" key="2">
    <source>
        <dbReference type="EMBL" id="WOK06505.1"/>
    </source>
</evidence>
<dbReference type="InterPro" id="IPR045607">
    <property type="entry name" value="DUF6452"/>
</dbReference>
<proteinExistence type="predicted"/>